<evidence type="ECO:0000259" key="1">
    <source>
        <dbReference type="PROSITE" id="PS51186"/>
    </source>
</evidence>
<gene>
    <name evidence="2" type="ORF">DdX_11481</name>
</gene>
<accession>A0AAD4R4A7</accession>
<proteinExistence type="predicted"/>
<dbReference type="InterPro" id="IPR016181">
    <property type="entry name" value="Acyl_CoA_acyltransferase"/>
</dbReference>
<dbReference type="SUPFAM" id="SSF55729">
    <property type="entry name" value="Acyl-CoA N-acyltransferases (Nat)"/>
    <property type="match status" value="1"/>
</dbReference>
<dbReference type="PROSITE" id="PS51186">
    <property type="entry name" value="GNAT"/>
    <property type="match status" value="1"/>
</dbReference>
<name>A0AAD4R4A7_9BILA</name>
<keyword evidence="3" id="KW-1185">Reference proteome</keyword>
<dbReference type="Proteomes" id="UP001201812">
    <property type="component" value="Unassembled WGS sequence"/>
</dbReference>
<evidence type="ECO:0000313" key="3">
    <source>
        <dbReference type="Proteomes" id="UP001201812"/>
    </source>
</evidence>
<dbReference type="CDD" id="cd04301">
    <property type="entry name" value="NAT_SF"/>
    <property type="match status" value="1"/>
</dbReference>
<dbReference type="AlphaFoldDB" id="A0AAD4R4A7"/>
<dbReference type="Gene3D" id="3.40.630.30">
    <property type="match status" value="1"/>
</dbReference>
<dbReference type="Pfam" id="PF00583">
    <property type="entry name" value="Acetyltransf_1"/>
    <property type="match status" value="1"/>
</dbReference>
<organism evidence="2 3">
    <name type="scientific">Ditylenchus destructor</name>
    <dbReference type="NCBI Taxonomy" id="166010"/>
    <lineage>
        <taxon>Eukaryota</taxon>
        <taxon>Metazoa</taxon>
        <taxon>Ecdysozoa</taxon>
        <taxon>Nematoda</taxon>
        <taxon>Chromadorea</taxon>
        <taxon>Rhabditida</taxon>
        <taxon>Tylenchina</taxon>
        <taxon>Tylenchomorpha</taxon>
        <taxon>Sphaerularioidea</taxon>
        <taxon>Anguinidae</taxon>
        <taxon>Anguininae</taxon>
        <taxon>Ditylenchus</taxon>
    </lineage>
</organism>
<dbReference type="InterPro" id="IPR000182">
    <property type="entry name" value="GNAT_dom"/>
</dbReference>
<dbReference type="EMBL" id="JAKKPZ010000032">
    <property type="protein sequence ID" value="KAI1709083.1"/>
    <property type="molecule type" value="Genomic_DNA"/>
</dbReference>
<evidence type="ECO:0000313" key="2">
    <source>
        <dbReference type="EMBL" id="KAI1709083.1"/>
    </source>
</evidence>
<comment type="caution">
    <text evidence="2">The sequence shown here is derived from an EMBL/GenBank/DDBJ whole genome shotgun (WGS) entry which is preliminary data.</text>
</comment>
<reference evidence="2" key="1">
    <citation type="submission" date="2022-01" db="EMBL/GenBank/DDBJ databases">
        <title>Genome Sequence Resource for Two Populations of Ditylenchus destructor, the Migratory Endoparasitic Phytonematode.</title>
        <authorList>
            <person name="Zhang H."/>
            <person name="Lin R."/>
            <person name="Xie B."/>
        </authorList>
    </citation>
    <scope>NUCLEOTIDE SEQUENCE</scope>
    <source>
        <strain evidence="2">BazhouSP</strain>
    </source>
</reference>
<dbReference type="GO" id="GO:0016747">
    <property type="term" value="F:acyltransferase activity, transferring groups other than amino-acyl groups"/>
    <property type="evidence" value="ECO:0007669"/>
    <property type="project" value="InterPro"/>
</dbReference>
<sequence length="152" mass="17377">MGTRPLVQVMWAMPGSERRFAPLGRRHGPHNVHLIVEFPNLFIVGCTVVQKKDMLLCMNGTVRYGFLTYRTDDDSKIVTLDMISVEQEHRRKGVATVMLAYLIDNIAKKGKYKMLKLEVMDGREGNPKAVKLYENAGFKFVESSNTWMILNL</sequence>
<protein>
    <submittedName>
        <fullName evidence="2">Acetyltransferase (GNAT) family domain-containing protein</fullName>
    </submittedName>
</protein>
<feature type="domain" description="N-acetyltransferase" evidence="1">
    <location>
        <begin position="1"/>
        <end position="152"/>
    </location>
</feature>